<sequence length="287" mass="32710">MTSPDAQLSLANLSSDVIRKIICLGQHSSFGSLQLISARWSALVHEHITHFKRTMLPNCFRVHINSSGMAAVSLRISSQFARYFRVKSWNILPAMASRDSERTILIRSRQETALDDRRLLSQIEGLLNRCSRIRSLELNFNIANRKSELFMMINMLRNVDFIEISFSGLVTFSEDTANKILDVLKMKSFDRVILAGCYDAFMYDIEAHLEMFANFIDAAVQSVVQIVIHLTDSVNHLPPYQPPMAIGWRNLANNLPNLAKVDAQVESTRVNHQEEMHIIFTARKISD</sequence>
<proteinExistence type="predicted"/>
<gene>
    <name evidence="1" type="primary">WBGene00273659</name>
</gene>
<accession>A0A2A6B7J9</accession>
<name>A0A2A6B7J9_PRIPA</name>
<reference evidence="2" key="1">
    <citation type="journal article" date="2008" name="Nat. Genet.">
        <title>The Pristionchus pacificus genome provides a unique perspective on nematode lifestyle and parasitism.</title>
        <authorList>
            <person name="Dieterich C."/>
            <person name="Clifton S.W."/>
            <person name="Schuster L.N."/>
            <person name="Chinwalla A."/>
            <person name="Delehaunty K."/>
            <person name="Dinkelacker I."/>
            <person name="Fulton L."/>
            <person name="Fulton R."/>
            <person name="Godfrey J."/>
            <person name="Minx P."/>
            <person name="Mitreva M."/>
            <person name="Roeseler W."/>
            <person name="Tian H."/>
            <person name="Witte H."/>
            <person name="Yang S.P."/>
            <person name="Wilson R.K."/>
            <person name="Sommer R.J."/>
        </authorList>
    </citation>
    <scope>NUCLEOTIDE SEQUENCE [LARGE SCALE GENOMIC DNA]</scope>
    <source>
        <strain evidence="2">PS312</strain>
    </source>
</reference>
<evidence type="ECO:0000313" key="2">
    <source>
        <dbReference type="Proteomes" id="UP000005239"/>
    </source>
</evidence>
<organism evidence="1 2">
    <name type="scientific">Pristionchus pacificus</name>
    <name type="common">Parasitic nematode worm</name>
    <dbReference type="NCBI Taxonomy" id="54126"/>
    <lineage>
        <taxon>Eukaryota</taxon>
        <taxon>Metazoa</taxon>
        <taxon>Ecdysozoa</taxon>
        <taxon>Nematoda</taxon>
        <taxon>Chromadorea</taxon>
        <taxon>Rhabditida</taxon>
        <taxon>Rhabditina</taxon>
        <taxon>Diplogasteromorpha</taxon>
        <taxon>Diplogasteroidea</taxon>
        <taxon>Neodiplogasteridae</taxon>
        <taxon>Pristionchus</taxon>
    </lineage>
</organism>
<dbReference type="EnsemblMetazoa" id="PPA35290.1">
    <property type="protein sequence ID" value="PPA35290.1"/>
    <property type="gene ID" value="WBGene00273659"/>
</dbReference>
<keyword evidence="2" id="KW-1185">Reference proteome</keyword>
<dbReference type="AlphaFoldDB" id="A0A2A6B7J9"/>
<accession>A0A8R1ULX1</accession>
<evidence type="ECO:0000313" key="1">
    <source>
        <dbReference type="EnsemblMetazoa" id="PPA35290.1"/>
    </source>
</evidence>
<dbReference type="Proteomes" id="UP000005239">
    <property type="component" value="Unassembled WGS sequence"/>
</dbReference>
<protein>
    <submittedName>
        <fullName evidence="1">Uncharacterized protein</fullName>
    </submittedName>
</protein>
<reference evidence="1" key="2">
    <citation type="submission" date="2022-06" db="UniProtKB">
        <authorList>
            <consortium name="EnsemblMetazoa"/>
        </authorList>
    </citation>
    <scope>IDENTIFICATION</scope>
    <source>
        <strain evidence="1">PS312</strain>
    </source>
</reference>